<dbReference type="GO" id="GO:0009307">
    <property type="term" value="P:DNA restriction-modification system"/>
    <property type="evidence" value="ECO:0007669"/>
    <property type="project" value="UniProtKB-KW"/>
</dbReference>
<evidence type="ECO:0000256" key="1">
    <source>
        <dbReference type="ARBA" id="ARBA00022603"/>
    </source>
</evidence>
<keyword evidence="2" id="KW-0808">Transferase</keyword>
<evidence type="ECO:0000313" key="6">
    <source>
        <dbReference type="EMBL" id="HIU96118.1"/>
    </source>
</evidence>
<name>A0A9D1N6N7_9FIRM</name>
<evidence type="ECO:0000256" key="3">
    <source>
        <dbReference type="ARBA" id="ARBA00022691"/>
    </source>
</evidence>
<accession>A0A9D1N6N7</accession>
<protein>
    <submittedName>
        <fullName evidence="6">Site-specific DNA-methyltransferase</fullName>
    </submittedName>
</protein>
<feature type="domain" description="DNA methylase N-4/N-6" evidence="5">
    <location>
        <begin position="69"/>
        <end position="303"/>
    </location>
</feature>
<evidence type="ECO:0000259" key="5">
    <source>
        <dbReference type="Pfam" id="PF01555"/>
    </source>
</evidence>
<dbReference type="GO" id="GO:0032259">
    <property type="term" value="P:methylation"/>
    <property type="evidence" value="ECO:0007669"/>
    <property type="project" value="UniProtKB-KW"/>
</dbReference>
<dbReference type="GO" id="GO:0003677">
    <property type="term" value="F:DNA binding"/>
    <property type="evidence" value="ECO:0007669"/>
    <property type="project" value="InterPro"/>
</dbReference>
<evidence type="ECO:0000256" key="2">
    <source>
        <dbReference type="ARBA" id="ARBA00022679"/>
    </source>
</evidence>
<dbReference type="Pfam" id="PF01555">
    <property type="entry name" value="N6_N4_Mtase"/>
    <property type="match status" value="1"/>
</dbReference>
<comment type="caution">
    <text evidence="6">The sequence shown here is derived from an EMBL/GenBank/DDBJ whole genome shotgun (WGS) entry which is preliminary data.</text>
</comment>
<dbReference type="InterPro" id="IPR002941">
    <property type="entry name" value="DNA_methylase_N4/N6"/>
</dbReference>
<dbReference type="Proteomes" id="UP000824130">
    <property type="component" value="Unassembled WGS sequence"/>
</dbReference>
<sequence length="462" mass="51552">MIGTARFDEIGEAFREGYRQYEEALSSVDGGKFQVSEEYGGAAENRIAVGDNLRYMAYLLREGAMEGKIQLIYVDPPFFSNSKYEASLRLCSEKLGTSKVLKVGAYDDRKKSGLAGYLAMLTARFFMMRDLLSKSGCLWIHLDWHVVHYVKVILDGIFGEENFINEIIWTYKSGGSSKKSFARKHDNLLVYAGGEKYKFRPLKEKSYNREMKPYRFKGVEEFRDENGWYTMVNMKDVWSIDMVGRTSSERNGYATQKPEKLLYRIIEACSDEGDICADFFAGSGTLGTVCQKTGRNWIMCDRSSLAAASQIERVGALKGGSFVVEREHREGCEEAMGKPEVSVKLKGGEGPVAVTLDRYRLPVGGLVTAEDRGYGGGEVQAEVERYLADDPLCLVKCWSVDWDHDGQIHRASALLPGMERSCQMACEEAASKAASDGNGAGRIVSVVGYDVFGGRFETVAWR</sequence>
<dbReference type="PRINTS" id="PR00506">
    <property type="entry name" value="D21N6MTFRASE"/>
</dbReference>
<dbReference type="GO" id="GO:0008170">
    <property type="term" value="F:N-methyltransferase activity"/>
    <property type="evidence" value="ECO:0007669"/>
    <property type="project" value="InterPro"/>
</dbReference>
<dbReference type="InterPro" id="IPR002295">
    <property type="entry name" value="N4/N6-MTase_EcoPI_Mod-like"/>
</dbReference>
<proteinExistence type="predicted"/>
<dbReference type="EMBL" id="DVOB01000119">
    <property type="protein sequence ID" value="HIU96118.1"/>
    <property type="molecule type" value="Genomic_DNA"/>
</dbReference>
<dbReference type="Gene3D" id="3.40.50.150">
    <property type="entry name" value="Vaccinia Virus protein VP39"/>
    <property type="match status" value="1"/>
</dbReference>
<dbReference type="AlphaFoldDB" id="A0A9D1N6N7"/>
<dbReference type="SUPFAM" id="SSF53335">
    <property type="entry name" value="S-adenosyl-L-methionine-dependent methyltransferases"/>
    <property type="match status" value="1"/>
</dbReference>
<evidence type="ECO:0000256" key="4">
    <source>
        <dbReference type="ARBA" id="ARBA00022747"/>
    </source>
</evidence>
<reference evidence="6" key="2">
    <citation type="journal article" date="2021" name="PeerJ">
        <title>Extensive microbial diversity within the chicken gut microbiome revealed by metagenomics and culture.</title>
        <authorList>
            <person name="Gilroy R."/>
            <person name="Ravi A."/>
            <person name="Getino M."/>
            <person name="Pursley I."/>
            <person name="Horton D.L."/>
            <person name="Alikhan N.F."/>
            <person name="Baker D."/>
            <person name="Gharbi K."/>
            <person name="Hall N."/>
            <person name="Watson M."/>
            <person name="Adriaenssens E.M."/>
            <person name="Foster-Nyarko E."/>
            <person name="Jarju S."/>
            <person name="Secka A."/>
            <person name="Antonio M."/>
            <person name="Oren A."/>
            <person name="Chaudhuri R.R."/>
            <person name="La Ragione R."/>
            <person name="Hildebrand F."/>
            <person name="Pallen M.J."/>
        </authorList>
    </citation>
    <scope>NUCLEOTIDE SEQUENCE</scope>
    <source>
        <strain evidence="6">ChiSjej4B22-8349</strain>
    </source>
</reference>
<gene>
    <name evidence="6" type="ORF">IAD25_05325</name>
</gene>
<keyword evidence="4" id="KW-0680">Restriction system</keyword>
<organism evidence="6 7">
    <name type="scientific">Candidatus Allocopromorpha excrementipullorum</name>
    <dbReference type="NCBI Taxonomy" id="2840743"/>
    <lineage>
        <taxon>Bacteria</taxon>
        <taxon>Bacillati</taxon>
        <taxon>Bacillota</taxon>
        <taxon>Clostridia</taxon>
        <taxon>Eubacteriales</taxon>
        <taxon>Eubacteriaceae</taxon>
        <taxon>Eubacteriaceae incertae sedis</taxon>
        <taxon>Candidatus Allocopromorpha</taxon>
    </lineage>
</organism>
<keyword evidence="3" id="KW-0949">S-adenosyl-L-methionine</keyword>
<reference evidence="6" key="1">
    <citation type="submission" date="2020-10" db="EMBL/GenBank/DDBJ databases">
        <authorList>
            <person name="Gilroy R."/>
        </authorList>
    </citation>
    <scope>NUCLEOTIDE SEQUENCE</scope>
    <source>
        <strain evidence="6">ChiSjej4B22-8349</strain>
    </source>
</reference>
<evidence type="ECO:0000313" key="7">
    <source>
        <dbReference type="Proteomes" id="UP000824130"/>
    </source>
</evidence>
<keyword evidence="1" id="KW-0489">Methyltransferase</keyword>
<dbReference type="InterPro" id="IPR029063">
    <property type="entry name" value="SAM-dependent_MTases_sf"/>
</dbReference>